<accession>A0A9P8Y8X4</accession>
<comment type="caution">
    <text evidence="2">The sequence shown here is derived from an EMBL/GenBank/DDBJ whole genome shotgun (WGS) entry which is preliminary data.</text>
</comment>
<dbReference type="RefSeq" id="XP_046013548.1">
    <property type="nucleotide sequence ID" value="XM_046158486.1"/>
</dbReference>
<name>A0A9P8Y8X4_9PEZI</name>
<evidence type="ECO:0008006" key="4">
    <source>
        <dbReference type="Google" id="ProtNLM"/>
    </source>
</evidence>
<dbReference type="AlphaFoldDB" id="A0A9P8Y8X4"/>
<organism evidence="2 3">
    <name type="scientific">Microdochium trichocladiopsis</name>
    <dbReference type="NCBI Taxonomy" id="1682393"/>
    <lineage>
        <taxon>Eukaryota</taxon>
        <taxon>Fungi</taxon>
        <taxon>Dikarya</taxon>
        <taxon>Ascomycota</taxon>
        <taxon>Pezizomycotina</taxon>
        <taxon>Sordariomycetes</taxon>
        <taxon>Xylariomycetidae</taxon>
        <taxon>Xylariales</taxon>
        <taxon>Microdochiaceae</taxon>
        <taxon>Microdochium</taxon>
    </lineage>
</organism>
<feature type="transmembrane region" description="Helical" evidence="1">
    <location>
        <begin position="40"/>
        <end position="59"/>
    </location>
</feature>
<keyword evidence="3" id="KW-1185">Reference proteome</keyword>
<keyword evidence="1" id="KW-0472">Membrane</keyword>
<feature type="transmembrane region" description="Helical" evidence="1">
    <location>
        <begin position="98"/>
        <end position="117"/>
    </location>
</feature>
<protein>
    <recommendedName>
        <fullName evidence="4">Transmembrane protein</fullName>
    </recommendedName>
</protein>
<evidence type="ECO:0000256" key="1">
    <source>
        <dbReference type="SAM" id="Phobius"/>
    </source>
</evidence>
<gene>
    <name evidence="2" type="ORF">B0I36DRAFT_361491</name>
</gene>
<evidence type="ECO:0000313" key="3">
    <source>
        <dbReference type="Proteomes" id="UP000756346"/>
    </source>
</evidence>
<proteinExistence type="predicted"/>
<reference evidence="2" key="1">
    <citation type="journal article" date="2021" name="Nat. Commun.">
        <title>Genetic determinants of endophytism in the Arabidopsis root mycobiome.</title>
        <authorList>
            <person name="Mesny F."/>
            <person name="Miyauchi S."/>
            <person name="Thiergart T."/>
            <person name="Pickel B."/>
            <person name="Atanasova L."/>
            <person name="Karlsson M."/>
            <person name="Huettel B."/>
            <person name="Barry K.W."/>
            <person name="Haridas S."/>
            <person name="Chen C."/>
            <person name="Bauer D."/>
            <person name="Andreopoulos W."/>
            <person name="Pangilinan J."/>
            <person name="LaButti K."/>
            <person name="Riley R."/>
            <person name="Lipzen A."/>
            <person name="Clum A."/>
            <person name="Drula E."/>
            <person name="Henrissat B."/>
            <person name="Kohler A."/>
            <person name="Grigoriev I.V."/>
            <person name="Martin F.M."/>
            <person name="Hacquard S."/>
        </authorList>
    </citation>
    <scope>NUCLEOTIDE SEQUENCE</scope>
    <source>
        <strain evidence="2">MPI-CAGE-CH-0230</strain>
    </source>
</reference>
<sequence>MDFVPAVPGSHIIINTTHVALPPKPGAPPPPILNPVADHATVGLIGLFILIGCIIWCFGPSNEDEREIRRRLGEDLDNEKAWEKKWIFVNPEKRRHRLVSFSFVVLWPVIGLLWWNVVMVRKTEDKRMKELEEGLARANRGPLAGAESGKCRMPLL</sequence>
<dbReference type="GeneID" id="70188032"/>
<keyword evidence="1" id="KW-1133">Transmembrane helix</keyword>
<keyword evidence="1" id="KW-0812">Transmembrane</keyword>
<evidence type="ECO:0000313" key="2">
    <source>
        <dbReference type="EMBL" id="KAH7032716.1"/>
    </source>
</evidence>
<dbReference type="EMBL" id="JAGTJQ010000004">
    <property type="protein sequence ID" value="KAH7032716.1"/>
    <property type="molecule type" value="Genomic_DNA"/>
</dbReference>
<dbReference type="Proteomes" id="UP000756346">
    <property type="component" value="Unassembled WGS sequence"/>
</dbReference>